<keyword evidence="4 8" id="KW-1003">Cell membrane</keyword>
<feature type="transmembrane region" description="Helical" evidence="8">
    <location>
        <begin position="78"/>
        <end position="100"/>
    </location>
</feature>
<dbReference type="PANTHER" id="PTHR30003">
    <property type="entry name" value="L-LACTATE PERMEASE"/>
    <property type="match status" value="1"/>
</dbReference>
<feature type="transmembrane region" description="Helical" evidence="8">
    <location>
        <begin position="146"/>
        <end position="166"/>
    </location>
</feature>
<dbReference type="PANTHER" id="PTHR30003:SF0">
    <property type="entry name" value="GLYCOLATE PERMEASE GLCA-RELATED"/>
    <property type="match status" value="1"/>
</dbReference>
<accession>A0A212KZT9</accession>
<dbReference type="Pfam" id="PF02652">
    <property type="entry name" value="Lactate_perm"/>
    <property type="match status" value="1"/>
</dbReference>
<feature type="transmembrane region" description="Helical" evidence="8">
    <location>
        <begin position="263"/>
        <end position="280"/>
    </location>
</feature>
<name>A0A212KZT9_9BACT</name>
<keyword evidence="3 8" id="KW-0813">Transport</keyword>
<reference evidence="9" key="1">
    <citation type="submission" date="2016-08" db="EMBL/GenBank/DDBJ databases">
        <authorList>
            <person name="Seilhamer J.J."/>
        </authorList>
    </citation>
    <scope>NUCLEOTIDE SEQUENCE</scope>
    <source>
        <strain evidence="9">86-1</strain>
    </source>
</reference>
<protein>
    <recommendedName>
        <fullName evidence="8">L-lactate permease</fullName>
    </recommendedName>
</protein>
<comment type="function">
    <text evidence="8">Uptake of L-lactate across the membrane. Can also transport D-lactate and glycolate.</text>
</comment>
<feature type="transmembrane region" description="Helical" evidence="8">
    <location>
        <begin position="19"/>
        <end position="38"/>
    </location>
</feature>
<keyword evidence="7 8" id="KW-0472">Membrane</keyword>
<proteinExistence type="inferred from homology"/>
<dbReference type="NCBIfam" id="TIGR00795">
    <property type="entry name" value="lctP"/>
    <property type="match status" value="1"/>
</dbReference>
<feature type="transmembrane region" description="Helical" evidence="8">
    <location>
        <begin position="211"/>
        <end position="228"/>
    </location>
</feature>
<evidence type="ECO:0000256" key="7">
    <source>
        <dbReference type="ARBA" id="ARBA00023136"/>
    </source>
</evidence>
<sequence length="557" mass="59392">MIWAQAYDPLEKMLGTTGYLLSALIAGIPLYILFYMLAVKRVAGHKAAFFGTIAAVILAIAVWRMPTVLAINATVKGACFGLFPIVWIIVTAVWIYNMTVESGEFEIIKNSLASMTDDRRLQAIFIAFAFGSFIEGTAGFGTPVAITAAMLVGLGFNPLYAAGICLIANTAPVAFGAIGVPILVAGAASGLPNANGEAVHHISQIVGRQLPFLSVIVPCWVSITMCGFKRTLEVLPALIVAGVCFAGTQFWTSNHLGPYLPDILSAMVTIVALILLLRVWKPKSIFHFPDEEVATSTVKASYTPGEMIRAWMPYMILAAFVTIWGLPAFKDAMKPLEQWALGIPWPGMNGVIEKMPPLVNATSPYAATFNFNFITSGGTAIFLAGIISAFVMPAYSARRGIACFVRTAYQLRFPIATIAMILGLAEIMNASGMSGTLGLAFTMTGALYPFFAPLLGWLGVFLTGSDTSSNALFANLQATTAHQVGVDPYLTVASNSSGGVTGKMISPQSIAVATSATGMVGQEGNLFRFTVFHSLAMTLVVCLLTLLQAYPLKWMLP</sequence>
<dbReference type="GO" id="GO:0005886">
    <property type="term" value="C:plasma membrane"/>
    <property type="evidence" value="ECO:0007669"/>
    <property type="project" value="UniProtKB-SubCell"/>
</dbReference>
<keyword evidence="6 8" id="KW-1133">Transmembrane helix</keyword>
<evidence type="ECO:0000313" key="9">
    <source>
        <dbReference type="EMBL" id="SCM70803.1"/>
    </source>
</evidence>
<dbReference type="RefSeq" id="WP_179979475.1">
    <property type="nucleotide sequence ID" value="NZ_LT608333.1"/>
</dbReference>
<evidence type="ECO:0000256" key="5">
    <source>
        <dbReference type="ARBA" id="ARBA00022692"/>
    </source>
</evidence>
<comment type="subcellular location">
    <subcellularLocation>
        <location evidence="1 8">Cell membrane</location>
        <topology evidence="1 8">Multi-pass membrane protein</topology>
    </subcellularLocation>
</comment>
<evidence type="ECO:0000256" key="2">
    <source>
        <dbReference type="ARBA" id="ARBA00010100"/>
    </source>
</evidence>
<feature type="transmembrane region" description="Helical" evidence="8">
    <location>
        <begin position="173"/>
        <end position="191"/>
    </location>
</feature>
<feature type="transmembrane region" description="Helical" evidence="8">
    <location>
        <begin position="235"/>
        <end position="251"/>
    </location>
</feature>
<evidence type="ECO:0000256" key="3">
    <source>
        <dbReference type="ARBA" id="ARBA00022448"/>
    </source>
</evidence>
<evidence type="ECO:0000256" key="8">
    <source>
        <dbReference type="RuleBase" id="RU365092"/>
    </source>
</evidence>
<organism evidence="9">
    <name type="scientific">uncultured Desulfovibrio sp</name>
    <dbReference type="NCBI Taxonomy" id="167968"/>
    <lineage>
        <taxon>Bacteria</taxon>
        <taxon>Pseudomonadati</taxon>
        <taxon>Thermodesulfobacteriota</taxon>
        <taxon>Desulfovibrionia</taxon>
        <taxon>Desulfovibrionales</taxon>
        <taxon>Desulfovibrionaceae</taxon>
        <taxon>Desulfovibrio</taxon>
        <taxon>environmental samples</taxon>
    </lineage>
</organism>
<dbReference type="InterPro" id="IPR003804">
    <property type="entry name" value="Lactate_perm"/>
</dbReference>
<feature type="transmembrane region" description="Helical" evidence="8">
    <location>
        <begin position="373"/>
        <end position="392"/>
    </location>
</feature>
<dbReference type="EMBL" id="FMJC01000001">
    <property type="protein sequence ID" value="SCM70803.1"/>
    <property type="molecule type" value="Genomic_DNA"/>
</dbReference>
<feature type="transmembrane region" description="Helical" evidence="8">
    <location>
        <begin position="437"/>
        <end position="462"/>
    </location>
</feature>
<evidence type="ECO:0000256" key="1">
    <source>
        <dbReference type="ARBA" id="ARBA00004651"/>
    </source>
</evidence>
<keyword evidence="5 8" id="KW-0812">Transmembrane</keyword>
<gene>
    <name evidence="9" type="primary">yghK</name>
    <name evidence="9" type="ORF">KL86DES1_10643</name>
</gene>
<dbReference type="GO" id="GO:0015129">
    <property type="term" value="F:lactate transmembrane transporter activity"/>
    <property type="evidence" value="ECO:0007669"/>
    <property type="project" value="UniProtKB-UniRule"/>
</dbReference>
<feature type="transmembrane region" description="Helical" evidence="8">
    <location>
        <begin position="529"/>
        <end position="550"/>
    </location>
</feature>
<feature type="transmembrane region" description="Helical" evidence="8">
    <location>
        <begin position="121"/>
        <end position="140"/>
    </location>
</feature>
<feature type="transmembrane region" description="Helical" evidence="8">
    <location>
        <begin position="311"/>
        <end position="329"/>
    </location>
</feature>
<feature type="transmembrane region" description="Helical" evidence="8">
    <location>
        <begin position="413"/>
        <end position="431"/>
    </location>
</feature>
<dbReference type="AlphaFoldDB" id="A0A212KZT9"/>
<dbReference type="GO" id="GO:0015295">
    <property type="term" value="F:solute:proton symporter activity"/>
    <property type="evidence" value="ECO:0007669"/>
    <property type="project" value="TreeGrafter"/>
</dbReference>
<feature type="transmembrane region" description="Helical" evidence="8">
    <location>
        <begin position="47"/>
        <end position="66"/>
    </location>
</feature>
<comment type="similarity">
    <text evidence="2 8">Belongs to the lactate permease family.</text>
</comment>
<evidence type="ECO:0000256" key="4">
    <source>
        <dbReference type="ARBA" id="ARBA00022475"/>
    </source>
</evidence>
<evidence type="ECO:0000256" key="6">
    <source>
        <dbReference type="ARBA" id="ARBA00022989"/>
    </source>
</evidence>